<dbReference type="PANTHER" id="PTHR42928">
    <property type="entry name" value="TRICARBOXYLATE-BINDING PROTEIN"/>
    <property type="match status" value="1"/>
</dbReference>
<dbReference type="CDD" id="cd07012">
    <property type="entry name" value="PBP2_Bug_TTT"/>
    <property type="match status" value="1"/>
</dbReference>
<dbReference type="InterPro" id="IPR005064">
    <property type="entry name" value="BUG"/>
</dbReference>
<dbReference type="PANTHER" id="PTHR42928:SF5">
    <property type="entry name" value="BLR1237 PROTEIN"/>
    <property type="match status" value="1"/>
</dbReference>
<dbReference type="PIRSF" id="PIRSF017082">
    <property type="entry name" value="YflP"/>
    <property type="match status" value="1"/>
</dbReference>
<dbReference type="RefSeq" id="WP_349281406.1">
    <property type="nucleotide sequence ID" value="NZ_CBCSCU010000002.1"/>
</dbReference>
<gene>
    <name evidence="3" type="ORF">ABLV49_09855</name>
</gene>
<sequence>MNLAAFSRRTLLTSAALAATVAGACLPAHAQEWPTKNVRLITPYPVGGGPDGIARLLADKLSKKWGKPVVVDNRPGGNGFIAIDAFKRGASDGHDLLQLDSVHLTAYPYMFKKLPYDVSKDFEPIAPLFQSFLFFVVPTNSKYTKVSELIADAKARPGKINYGSWSIGNPVHLGVEELQELAGIKVQHVIYKETTQLYTSVGTGELDFSIGSAGTAGPMYRAGKLRFLAVAGPKRMEAYPDVPTVAESGGPANGYEVSGWNTIAGPKGLSPAIQDKIRKDIAEALSGPDVKEKFLTFGYVPLNLDRPQFAKFIQNEASRYSAVIKRAKIELE</sequence>
<proteinExistence type="inferred from homology"/>
<evidence type="ECO:0000256" key="2">
    <source>
        <dbReference type="SAM" id="SignalP"/>
    </source>
</evidence>
<name>A0AAU7LWX2_9BURK</name>
<protein>
    <submittedName>
        <fullName evidence="3">Tripartite tricarboxylate transporter substrate binding protein</fullName>
    </submittedName>
</protein>
<dbReference type="PROSITE" id="PS51318">
    <property type="entry name" value="TAT"/>
    <property type="match status" value="1"/>
</dbReference>
<evidence type="ECO:0000313" key="3">
    <source>
        <dbReference type="EMBL" id="XBP72076.1"/>
    </source>
</evidence>
<dbReference type="SUPFAM" id="SSF53850">
    <property type="entry name" value="Periplasmic binding protein-like II"/>
    <property type="match status" value="1"/>
</dbReference>
<reference evidence="3" key="1">
    <citation type="submission" date="2024-05" db="EMBL/GenBank/DDBJ databases">
        <authorList>
            <person name="Bunk B."/>
            <person name="Swiderski J."/>
            <person name="Sproer C."/>
            <person name="Thiel V."/>
        </authorList>
    </citation>
    <scope>NUCLEOTIDE SEQUENCE</scope>
    <source>
        <strain evidence="3">DSM 17735</strain>
    </source>
</reference>
<evidence type="ECO:0000256" key="1">
    <source>
        <dbReference type="ARBA" id="ARBA00006987"/>
    </source>
</evidence>
<feature type="chain" id="PRO_5043313613" evidence="2">
    <location>
        <begin position="31"/>
        <end position="332"/>
    </location>
</feature>
<accession>A0AAU7LWX2</accession>
<dbReference type="InterPro" id="IPR042100">
    <property type="entry name" value="Bug_dom1"/>
</dbReference>
<dbReference type="Gene3D" id="3.40.190.10">
    <property type="entry name" value="Periplasmic binding protein-like II"/>
    <property type="match status" value="1"/>
</dbReference>
<organism evidence="3">
    <name type="scientific">Polaromonas hydrogenivorans</name>
    <dbReference type="NCBI Taxonomy" id="335476"/>
    <lineage>
        <taxon>Bacteria</taxon>
        <taxon>Pseudomonadati</taxon>
        <taxon>Pseudomonadota</taxon>
        <taxon>Betaproteobacteria</taxon>
        <taxon>Burkholderiales</taxon>
        <taxon>Comamonadaceae</taxon>
        <taxon>Polaromonas</taxon>
    </lineage>
</organism>
<dbReference type="EMBL" id="CP157675">
    <property type="protein sequence ID" value="XBP72076.1"/>
    <property type="molecule type" value="Genomic_DNA"/>
</dbReference>
<dbReference type="InterPro" id="IPR006311">
    <property type="entry name" value="TAT_signal"/>
</dbReference>
<comment type="similarity">
    <text evidence="1">Belongs to the UPF0065 (bug) family.</text>
</comment>
<feature type="signal peptide" evidence="2">
    <location>
        <begin position="1"/>
        <end position="30"/>
    </location>
</feature>
<dbReference type="Pfam" id="PF03401">
    <property type="entry name" value="TctC"/>
    <property type="match status" value="1"/>
</dbReference>
<keyword evidence="2" id="KW-0732">Signal</keyword>
<dbReference type="AlphaFoldDB" id="A0AAU7LWX2"/>
<dbReference type="Gene3D" id="3.40.190.150">
    <property type="entry name" value="Bordetella uptake gene, domain 1"/>
    <property type="match status" value="1"/>
</dbReference>